<dbReference type="EC" id="2.3.1.-" evidence="5"/>
<dbReference type="Gene3D" id="2.160.10.10">
    <property type="entry name" value="Hexapeptide repeat proteins"/>
    <property type="match status" value="1"/>
</dbReference>
<evidence type="ECO:0000259" key="6">
    <source>
        <dbReference type="SMART" id="SM01266"/>
    </source>
</evidence>
<dbReference type="Proteomes" id="UP000019155">
    <property type="component" value="Unassembled WGS sequence"/>
</dbReference>
<reference evidence="7 8" key="1">
    <citation type="journal article" date="2014" name="Genome Announc.">
        <title>The Genome Sequence of Bifidobacterium moukalabense DSM 27321 Highlights the Close Phylogenetic Relatedness with the Bifidobacterium dentium Taxon.</title>
        <authorList>
            <person name="Lugli G.A."/>
            <person name="Duranti S."/>
            <person name="Milani C."/>
            <person name="Turroni F."/>
            <person name="Viappiani A."/>
            <person name="Mangifesta M."/>
            <person name="van Sinderen D."/>
            <person name="Ventura M."/>
        </authorList>
    </citation>
    <scope>NUCLEOTIDE SEQUENCE [LARGE SCALE GENOMIC DNA]</scope>
    <source>
        <strain evidence="7 8">DSM 27321</strain>
    </source>
</reference>
<dbReference type="eggNOG" id="COG0110">
    <property type="taxonomic scope" value="Bacteria"/>
</dbReference>
<dbReference type="RefSeq" id="WP_235143618.1">
    <property type="nucleotide sequence ID" value="NZ_AZMV01000001.1"/>
</dbReference>
<dbReference type="SUPFAM" id="SSF51161">
    <property type="entry name" value="Trimeric LpxA-like enzymes"/>
    <property type="match status" value="1"/>
</dbReference>
<keyword evidence="2 5" id="KW-0808">Transferase</keyword>
<evidence type="ECO:0000256" key="3">
    <source>
        <dbReference type="ARBA" id="ARBA00022737"/>
    </source>
</evidence>
<dbReference type="STRING" id="1435051.BMOU_0075"/>
<sequence length="153" mass="17890">MSAMKERMHTGELYLPGDHEIMEWQTKCLDRLYEFNQTRPTEFKKRQTLMKEMFAEIGEGCYVEPPFHSNFGGGHVHFGKNIYANFNLTCVDDTHIYVGDYTMFGPNVTVATAGHPILPELRKKGYQYNAPVCIGKKLLDWCRGDYTPWYYDW</sequence>
<keyword evidence="4 5" id="KW-0012">Acyltransferase</keyword>
<organism evidence="7 8">
    <name type="scientific">Bifidobacterium moukalabense DSM 27321</name>
    <dbReference type="NCBI Taxonomy" id="1435051"/>
    <lineage>
        <taxon>Bacteria</taxon>
        <taxon>Bacillati</taxon>
        <taxon>Actinomycetota</taxon>
        <taxon>Actinomycetes</taxon>
        <taxon>Bifidobacteriales</taxon>
        <taxon>Bifidobacteriaceae</taxon>
        <taxon>Bifidobacterium</taxon>
    </lineage>
</organism>
<evidence type="ECO:0000256" key="2">
    <source>
        <dbReference type="ARBA" id="ARBA00022679"/>
    </source>
</evidence>
<name>W4NBL0_9BIFI</name>
<keyword evidence="8" id="KW-1185">Reference proteome</keyword>
<evidence type="ECO:0000313" key="7">
    <source>
        <dbReference type="EMBL" id="ETY72070.1"/>
    </source>
</evidence>
<comment type="caution">
    <text evidence="7">The sequence shown here is derived from an EMBL/GenBank/DDBJ whole genome shotgun (WGS) entry which is preliminary data.</text>
</comment>
<evidence type="ECO:0000256" key="5">
    <source>
        <dbReference type="RuleBase" id="RU367021"/>
    </source>
</evidence>
<keyword evidence="3" id="KW-0677">Repeat</keyword>
<proteinExistence type="inferred from homology"/>
<dbReference type="InterPro" id="IPR024688">
    <property type="entry name" value="Mac_dom"/>
</dbReference>
<dbReference type="SMART" id="SM01266">
    <property type="entry name" value="Mac"/>
    <property type="match status" value="1"/>
</dbReference>
<accession>W4NBL0</accession>
<dbReference type="PATRIC" id="fig|1435051.3.peg.74"/>
<dbReference type="GO" id="GO:0008870">
    <property type="term" value="F:galactoside O-acetyltransferase activity"/>
    <property type="evidence" value="ECO:0007669"/>
    <property type="project" value="TreeGrafter"/>
</dbReference>
<comment type="similarity">
    <text evidence="1 5">Belongs to the transferase hexapeptide repeat family.</text>
</comment>
<dbReference type="EMBL" id="AZMV01000001">
    <property type="protein sequence ID" value="ETY72070.1"/>
    <property type="molecule type" value="Genomic_DNA"/>
</dbReference>
<feature type="domain" description="Maltose/galactoside acetyltransferase" evidence="6">
    <location>
        <begin position="5"/>
        <end position="59"/>
    </location>
</feature>
<dbReference type="PANTHER" id="PTHR43017:SF1">
    <property type="entry name" value="ACETYLTRANSFERASE YJL218W-RELATED"/>
    <property type="match status" value="1"/>
</dbReference>
<dbReference type="AlphaFoldDB" id="W4NBL0"/>
<evidence type="ECO:0000313" key="8">
    <source>
        <dbReference type="Proteomes" id="UP000019155"/>
    </source>
</evidence>
<dbReference type="InterPro" id="IPR011004">
    <property type="entry name" value="Trimer_LpxA-like_sf"/>
</dbReference>
<gene>
    <name evidence="7" type="ORF">BMOU_0075</name>
</gene>
<dbReference type="Pfam" id="PF12464">
    <property type="entry name" value="Mac"/>
    <property type="match status" value="1"/>
</dbReference>
<evidence type="ECO:0000256" key="4">
    <source>
        <dbReference type="ARBA" id="ARBA00023315"/>
    </source>
</evidence>
<dbReference type="PANTHER" id="PTHR43017">
    <property type="entry name" value="GALACTOSIDE O-ACETYLTRANSFERASE"/>
    <property type="match status" value="1"/>
</dbReference>
<evidence type="ECO:0000256" key="1">
    <source>
        <dbReference type="ARBA" id="ARBA00007274"/>
    </source>
</evidence>
<protein>
    <recommendedName>
        <fullName evidence="5">Acetyltransferase</fullName>
        <ecNumber evidence="5">2.3.1.-</ecNumber>
    </recommendedName>
</protein>
<dbReference type="InterPro" id="IPR039369">
    <property type="entry name" value="LacA-like"/>
</dbReference>